<sequence length="270" mass="30582">MEVIKIKSAKDIQSDLNNNFNQLTNETIAPGSVIDLYNTATSKVYEDLYLEIENNKTPHIWSNLEGEKLDDTGIWVNLPRKDGENDNNYKYRLQNWMLSAESSNTTAIQNALTNLQYASNVDYRPYTKGTGTGACYIIPKNYDINTINNALNEVHDIIKQVASPSLYIEYIIPTVRAVKLQIYMVTNNGDIEVIKTNLSNAIANYINSIPPNEYLEVGEINKIGINTNNVSYFNVISVLIDNLNIGDIRILQTIDSKMLFDKIIWIEGDM</sequence>
<dbReference type="RefSeq" id="WP_115151664.1">
    <property type="nucleotide sequence ID" value="NZ_UGPP01000001.1"/>
</dbReference>
<dbReference type="Proteomes" id="UP000255234">
    <property type="component" value="Unassembled WGS sequence"/>
</dbReference>
<dbReference type="AlphaFoldDB" id="A0A378NTV5"/>
<name>A0A378NTV5_9FIRM</name>
<reference evidence="1 2" key="1">
    <citation type="submission" date="2018-06" db="EMBL/GenBank/DDBJ databases">
        <authorList>
            <consortium name="Pathogen Informatics"/>
            <person name="Doyle S."/>
        </authorList>
    </citation>
    <scope>NUCLEOTIDE SEQUENCE [LARGE SCALE GENOMIC DNA]</scope>
    <source>
        <strain evidence="1 2">NCTC10571</strain>
    </source>
</reference>
<gene>
    <name evidence="1" type="ORF">NCTC10571_01462</name>
</gene>
<proteinExistence type="predicted"/>
<protein>
    <submittedName>
        <fullName evidence="1">Uncharacterized protein</fullName>
    </submittedName>
</protein>
<accession>A0A378NTV5</accession>
<evidence type="ECO:0000313" key="2">
    <source>
        <dbReference type="Proteomes" id="UP000255234"/>
    </source>
</evidence>
<organism evidence="1 2">
    <name type="scientific">Megamonas hypermegale</name>
    <dbReference type="NCBI Taxonomy" id="158847"/>
    <lineage>
        <taxon>Bacteria</taxon>
        <taxon>Bacillati</taxon>
        <taxon>Bacillota</taxon>
        <taxon>Negativicutes</taxon>
        <taxon>Selenomonadales</taxon>
        <taxon>Selenomonadaceae</taxon>
        <taxon>Megamonas</taxon>
    </lineage>
</organism>
<evidence type="ECO:0000313" key="1">
    <source>
        <dbReference type="EMBL" id="STY71306.1"/>
    </source>
</evidence>
<dbReference type="EMBL" id="UGPP01000001">
    <property type="protein sequence ID" value="STY71306.1"/>
    <property type="molecule type" value="Genomic_DNA"/>
</dbReference>